<dbReference type="AlphaFoldDB" id="A0A346NIY9"/>
<dbReference type="Proteomes" id="UP000262073">
    <property type="component" value="Chromosome"/>
</dbReference>
<protein>
    <submittedName>
        <fullName evidence="1">Uncharacterized protein</fullName>
    </submittedName>
</protein>
<dbReference type="RefSeq" id="WP_117315503.1">
    <property type="nucleotide sequence ID" value="NZ_CP031769.1"/>
</dbReference>
<accession>A0A346NIY9</accession>
<sequence length="246" mass="27025">MASSDTEGQVASLRSVLPATDKQNATYTTVLVGSGRTPVVIADNFHPAPDKLRAQACGLSFTAASEDYYPGVLAPAHSHYQEFVNEQLPTIMGVARRRYHTLKLSACRFSLATQKPGTLKPIQCVPHFDAVSDNEWAMVHYLSLNNTGGTAFYRHRDTAFEKVTSAAAGRYLQRLKEQATTVGFPANDYIRQDTRLFKHIAQIEWAFNRAIFYPSNLFHSGVISASILSEDPATGRLTGNACIQIG</sequence>
<organism evidence="1 2">
    <name type="scientific">Salinimonas sediminis</name>
    <dbReference type="NCBI Taxonomy" id="2303538"/>
    <lineage>
        <taxon>Bacteria</taxon>
        <taxon>Pseudomonadati</taxon>
        <taxon>Pseudomonadota</taxon>
        <taxon>Gammaproteobacteria</taxon>
        <taxon>Alteromonadales</taxon>
        <taxon>Alteromonadaceae</taxon>
        <taxon>Alteromonas/Salinimonas group</taxon>
        <taxon>Salinimonas</taxon>
    </lineage>
</organism>
<dbReference type="KEGG" id="salm:D0Y50_03395"/>
<gene>
    <name evidence="1" type="ORF">D0Y50_03395</name>
</gene>
<evidence type="ECO:0000313" key="2">
    <source>
        <dbReference type="Proteomes" id="UP000262073"/>
    </source>
</evidence>
<proteinExistence type="predicted"/>
<dbReference type="InterPro" id="IPR045617">
    <property type="entry name" value="DUF6445"/>
</dbReference>
<keyword evidence="2" id="KW-1185">Reference proteome</keyword>
<reference evidence="1 2" key="1">
    <citation type="submission" date="2018-08" db="EMBL/GenBank/DDBJ databases">
        <title>Salinimonas sediminis sp. nov., a piezophilic bacterium isolated from a deep-sea sediment sample from the New Britain Trench.</title>
        <authorList>
            <person name="Cao J."/>
        </authorList>
    </citation>
    <scope>NUCLEOTIDE SEQUENCE [LARGE SCALE GENOMIC DNA]</scope>
    <source>
        <strain evidence="1 2">N102</strain>
    </source>
</reference>
<name>A0A346NIY9_9ALTE</name>
<evidence type="ECO:0000313" key="1">
    <source>
        <dbReference type="EMBL" id="AXR05496.1"/>
    </source>
</evidence>
<dbReference type="Pfam" id="PF20043">
    <property type="entry name" value="DUF6445"/>
    <property type="match status" value="1"/>
</dbReference>
<dbReference type="EMBL" id="CP031769">
    <property type="protein sequence ID" value="AXR05496.1"/>
    <property type="molecule type" value="Genomic_DNA"/>
</dbReference>
<dbReference type="OrthoDB" id="4048724at2"/>